<accession>A0ACC1SAJ2</accession>
<proteinExistence type="predicted"/>
<protein>
    <submittedName>
        <fullName evidence="1">Uncharacterized protein</fullName>
    </submittedName>
</protein>
<comment type="caution">
    <text evidence="1">The sequence shown here is derived from an EMBL/GenBank/DDBJ whole genome shotgun (WGS) entry which is preliminary data.</text>
</comment>
<dbReference type="EMBL" id="JANRMS010000708">
    <property type="protein sequence ID" value="KAJ3535480.1"/>
    <property type="molecule type" value="Genomic_DNA"/>
</dbReference>
<reference evidence="1" key="1">
    <citation type="submission" date="2022-08" db="EMBL/GenBank/DDBJ databases">
        <title>Genome Sequence of Fusarium decemcellulare.</title>
        <authorList>
            <person name="Buettner E."/>
        </authorList>
    </citation>
    <scope>NUCLEOTIDE SEQUENCE</scope>
    <source>
        <strain evidence="1">Babe19</strain>
    </source>
</reference>
<keyword evidence="2" id="KW-1185">Reference proteome</keyword>
<gene>
    <name evidence="1" type="ORF">NM208_g7116</name>
</gene>
<sequence>MSASSNLKPSTVDSGYTLQPEPLANPVTSDPYFQRVLDWYLGPETLNNLLPRLIKFGDEALSEPVLAWIANAEKEQPSVKQYDAWGRRYPYDKLVTAEGWKKLGEWGAKNGVVSLGYEPENGVFRRLVQHSFNYIFSASSARKTFPELPDQHPFHQVLKKLVSREDAWVSSQWMTERPGGSDVRNSETVAVYAPLPKKTGDVGLLDEGDYLLSGFKWFTSAADCDVALILAKTESGELSLFLAPTKTTVTGSDGKQQLVTNGIRIHRMKNKMGTKELPTAELELKDVRAWMIGPKDKGISTIALLLNVTRTHNFITALSCWRRAMHIAKSFAKARRVLDQPLWTFPMQLRLLSDMEVKHRGALQLAFFTTSLLSFADYGHPQPGLASYVTLPEAGRHTEVLLRTLTATAKAIICKVATLALQECQEAMGGVGYMDDPNDPEFNISRLFRDTAANMTWEGTTNVLASEVVRHMLNRDHLDIIRAWMNKSIDAVKDSELKRTLAIASSKFFTKLAPYKNDVGVALADGRKYMFTLGWLISGILLALDAQRDGNEVAQEVAQRWIMDGEGGVGEFAFPQIIYTSGTEARLSEAKRRNWDCKIIKCDLANSSAQPCTNCRLGDYDCRPSPSHRESAPKRPASNGSICLDSVTIPEHAEASASAGASHLIKDTVFPYSPLSQQSQSCEIPSPEQSYVGRSEYLGCQVPFNEDTVVSQRNGNGEHGLPDVDINYLRLRKAFDIPPRSVRESLIDAFMERCHPWTPIVERRWLEGSQPSTLLLQSVFLAGSRVLSSPLVHTSSSEFYERARALFFHQHEKNTTLAIVAVCLLQWWNPTGPEKFSTNTSGFWVRIGVELAYQVGLHKEPVDGTFKGFKRRLWWILVTRDSIISVGTGRPRTIHLEDSTVKPPTLADFPVPDTNANIFITYVSICRLMGDVAEAQRRQTLTTCKQRLEDALFRWLKGLPKPLQISHQQGDTWKLAPYNFEARQLAVPYFVSLIMLHRPTTGQASTSTVCLLASSFVVAILEDFVSRDQLRYLGPVFTFYALAAGLVQLTAFRHESLHDIAEHEFNVIKITLEELGKRWGSAHGALRGLAKAKEAIQQQLRIPEYPPPLDTNMSALFANFGPELCRMWNIGFESPADQARTAILDNAGHLERWDDRTDSTSCGEPHRSLQNQEAVEGSTTPSRAGFTDLDGSGVEGMGLFEDSLAHAEGSWLFEDLFDFVKF</sequence>
<organism evidence="1 2">
    <name type="scientific">Fusarium decemcellulare</name>
    <dbReference type="NCBI Taxonomy" id="57161"/>
    <lineage>
        <taxon>Eukaryota</taxon>
        <taxon>Fungi</taxon>
        <taxon>Dikarya</taxon>
        <taxon>Ascomycota</taxon>
        <taxon>Pezizomycotina</taxon>
        <taxon>Sordariomycetes</taxon>
        <taxon>Hypocreomycetidae</taxon>
        <taxon>Hypocreales</taxon>
        <taxon>Nectriaceae</taxon>
        <taxon>Fusarium</taxon>
        <taxon>Fusarium decemcellulare species complex</taxon>
    </lineage>
</organism>
<evidence type="ECO:0000313" key="2">
    <source>
        <dbReference type="Proteomes" id="UP001148629"/>
    </source>
</evidence>
<dbReference type="Proteomes" id="UP001148629">
    <property type="component" value="Unassembled WGS sequence"/>
</dbReference>
<name>A0ACC1SAJ2_9HYPO</name>
<evidence type="ECO:0000313" key="1">
    <source>
        <dbReference type="EMBL" id="KAJ3535480.1"/>
    </source>
</evidence>